<dbReference type="Pfam" id="PF13715">
    <property type="entry name" value="CarbopepD_reg_2"/>
    <property type="match status" value="1"/>
</dbReference>
<evidence type="ECO:0000313" key="2">
    <source>
        <dbReference type="Proteomes" id="UP001501682"/>
    </source>
</evidence>
<evidence type="ECO:0000313" key="1">
    <source>
        <dbReference type="EMBL" id="GAA4245065.1"/>
    </source>
</evidence>
<dbReference type="Gene3D" id="2.60.40.1120">
    <property type="entry name" value="Carboxypeptidase-like, regulatory domain"/>
    <property type="match status" value="1"/>
</dbReference>
<dbReference type="EMBL" id="BAABCB010000027">
    <property type="protein sequence ID" value="GAA4245065.1"/>
    <property type="molecule type" value="Genomic_DNA"/>
</dbReference>
<reference evidence="2" key="1">
    <citation type="journal article" date="2019" name="Int. J. Syst. Evol. Microbiol.">
        <title>The Global Catalogue of Microorganisms (GCM) 10K type strain sequencing project: providing services to taxonomists for standard genome sequencing and annotation.</title>
        <authorList>
            <consortium name="The Broad Institute Genomics Platform"/>
            <consortium name="The Broad Institute Genome Sequencing Center for Infectious Disease"/>
            <person name="Wu L."/>
            <person name="Ma J."/>
        </authorList>
    </citation>
    <scope>NUCLEOTIDE SEQUENCE [LARGE SCALE GENOMIC DNA]</scope>
    <source>
        <strain evidence="2">JCM 17633</strain>
    </source>
</reference>
<comment type="caution">
    <text evidence="1">The sequence shown here is derived from an EMBL/GenBank/DDBJ whole genome shotgun (WGS) entry which is preliminary data.</text>
</comment>
<protein>
    <submittedName>
        <fullName evidence="1">Carboxypeptidase-like regulatory domain-containing protein</fullName>
    </submittedName>
</protein>
<gene>
    <name evidence="1" type="ORF">GCM10022292_25990</name>
</gene>
<dbReference type="RefSeq" id="WP_344715299.1">
    <property type="nucleotide sequence ID" value="NZ_BAABCB010000027.1"/>
</dbReference>
<dbReference type="SUPFAM" id="SSF49464">
    <property type="entry name" value="Carboxypeptidase regulatory domain-like"/>
    <property type="match status" value="1"/>
</dbReference>
<dbReference type="InterPro" id="IPR008969">
    <property type="entry name" value="CarboxyPept-like_regulatory"/>
</dbReference>
<sequence length="300" mass="34671">MKYPLLSILLLLQLSIHSQTLKGRVLDSITDEKLAYVNLVIKDKKIGVYSNENGDYNLDLTKTTTKDTLVVSLIGYESKKISLSRFIKPNEYTLNFQLVPKVESLDEILIVSKIKTYSNNKTQFSSGNRKQVFPVSVPFGYETAILIDNPKHKKGKLVELHLKYKDSNNDNYETYQTYYRLAFYNIDDLGFPGELLHFENIIIKPKKDSKNYKLSFEDKSIPFTEKGIFVGIATVQPGYIEIKNAMYLTTPSLLHTHTKNIQKYTRFRSNDWSKNSRKSVFKKKLYAVPFIKATVVYEKT</sequence>
<proteinExistence type="predicted"/>
<organism evidence="1 2">
    <name type="scientific">Winogradskyella damuponensis</name>
    <dbReference type="NCBI Taxonomy" id="943939"/>
    <lineage>
        <taxon>Bacteria</taxon>
        <taxon>Pseudomonadati</taxon>
        <taxon>Bacteroidota</taxon>
        <taxon>Flavobacteriia</taxon>
        <taxon>Flavobacteriales</taxon>
        <taxon>Flavobacteriaceae</taxon>
        <taxon>Winogradskyella</taxon>
    </lineage>
</organism>
<keyword evidence="2" id="KW-1185">Reference proteome</keyword>
<name>A0ABP8CYV3_9FLAO</name>
<accession>A0ABP8CYV3</accession>
<dbReference type="Proteomes" id="UP001501682">
    <property type="component" value="Unassembled WGS sequence"/>
</dbReference>